<comment type="similarity">
    <text evidence="1">Belongs to the NifU family.</text>
</comment>
<comment type="caution">
    <text evidence="4">The sequence shown here is derived from an EMBL/GenBank/DDBJ whole genome shotgun (WGS) entry which is preliminary data.</text>
</comment>
<keyword evidence="2" id="KW-0812">Transmembrane</keyword>
<feature type="domain" description="NIF system FeS cluster assembly NifU C-terminal" evidence="3">
    <location>
        <begin position="59"/>
        <end position="84"/>
    </location>
</feature>
<dbReference type="Gramene" id="mRNA:HanXRQr2_Chr07g0284791">
    <property type="protein sequence ID" value="mRNA:HanXRQr2_Chr07g0284791"/>
    <property type="gene ID" value="HanXRQr2_Chr07g0284791"/>
</dbReference>
<evidence type="ECO:0000256" key="1">
    <source>
        <dbReference type="ARBA" id="ARBA00006420"/>
    </source>
</evidence>
<reference evidence="4" key="1">
    <citation type="journal article" date="2017" name="Nature">
        <title>The sunflower genome provides insights into oil metabolism, flowering and Asterid evolution.</title>
        <authorList>
            <person name="Badouin H."/>
            <person name="Gouzy J."/>
            <person name="Grassa C.J."/>
            <person name="Murat F."/>
            <person name="Staton S.E."/>
            <person name="Cottret L."/>
            <person name="Lelandais-Briere C."/>
            <person name="Owens G.L."/>
            <person name="Carrere S."/>
            <person name="Mayjonade B."/>
            <person name="Legrand L."/>
            <person name="Gill N."/>
            <person name="Kane N.C."/>
            <person name="Bowers J.E."/>
            <person name="Hubner S."/>
            <person name="Bellec A."/>
            <person name="Berard A."/>
            <person name="Berges H."/>
            <person name="Blanchet N."/>
            <person name="Boniface M.C."/>
            <person name="Brunel D."/>
            <person name="Catrice O."/>
            <person name="Chaidir N."/>
            <person name="Claudel C."/>
            <person name="Donnadieu C."/>
            <person name="Faraut T."/>
            <person name="Fievet G."/>
            <person name="Helmstetter N."/>
            <person name="King M."/>
            <person name="Knapp S.J."/>
            <person name="Lai Z."/>
            <person name="Le Paslier M.C."/>
            <person name="Lippi Y."/>
            <person name="Lorenzon L."/>
            <person name="Mandel J.R."/>
            <person name="Marage G."/>
            <person name="Marchand G."/>
            <person name="Marquand E."/>
            <person name="Bret-Mestries E."/>
            <person name="Morien E."/>
            <person name="Nambeesan S."/>
            <person name="Nguyen T."/>
            <person name="Pegot-Espagnet P."/>
            <person name="Pouilly N."/>
            <person name="Raftis F."/>
            <person name="Sallet E."/>
            <person name="Schiex T."/>
            <person name="Thomas J."/>
            <person name="Vandecasteele C."/>
            <person name="Vares D."/>
            <person name="Vear F."/>
            <person name="Vautrin S."/>
            <person name="Crespi M."/>
            <person name="Mangin B."/>
            <person name="Burke J.M."/>
            <person name="Salse J."/>
            <person name="Munos S."/>
            <person name="Vincourt P."/>
            <person name="Rieseberg L.H."/>
            <person name="Langlade N.B."/>
        </authorList>
    </citation>
    <scope>NUCLEOTIDE SEQUENCE</scope>
    <source>
        <tissue evidence="4">Leaves</tissue>
    </source>
</reference>
<dbReference type="GO" id="GO:0016226">
    <property type="term" value="P:iron-sulfur cluster assembly"/>
    <property type="evidence" value="ECO:0007669"/>
    <property type="project" value="InterPro"/>
</dbReference>
<keyword evidence="2" id="KW-1133">Transmembrane helix</keyword>
<dbReference type="AlphaFoldDB" id="A0A9K3NEP8"/>
<dbReference type="GO" id="GO:0005198">
    <property type="term" value="F:structural molecule activity"/>
    <property type="evidence" value="ECO:0007669"/>
    <property type="project" value="UniProtKB-ARBA"/>
</dbReference>
<dbReference type="Proteomes" id="UP000215914">
    <property type="component" value="Unassembled WGS sequence"/>
</dbReference>
<dbReference type="GO" id="GO:0051536">
    <property type="term" value="F:iron-sulfur cluster binding"/>
    <property type="evidence" value="ECO:0007669"/>
    <property type="project" value="InterPro"/>
</dbReference>
<name>A0A9K3NEP8_HELAN</name>
<dbReference type="Pfam" id="PF01106">
    <property type="entry name" value="NifU"/>
    <property type="match status" value="1"/>
</dbReference>
<dbReference type="EMBL" id="MNCJ02000322">
    <property type="protein sequence ID" value="KAF5797782.1"/>
    <property type="molecule type" value="Genomic_DNA"/>
</dbReference>
<evidence type="ECO:0000256" key="2">
    <source>
        <dbReference type="SAM" id="Phobius"/>
    </source>
</evidence>
<dbReference type="InterPro" id="IPR001075">
    <property type="entry name" value="NIF_FeS_clus_asmbl_NifU_C"/>
</dbReference>
<keyword evidence="2" id="KW-0472">Membrane</keyword>
<protein>
    <submittedName>
        <fullName evidence="4">NIF system FeS cluster assembly, NifU, Fe-S cluster assembly domain superfamily</fullName>
    </submittedName>
</protein>
<proteinExistence type="inferred from homology"/>
<sequence>MLYILSPKWDIHLVHSVFFKVLCILILSFVSGILDIWLIMLMARVLLESYDDSEIVAMIKELLETRIRPTVQDDGGDIEYIGLDPYHYYSYHYYLHLHLQLD</sequence>
<keyword evidence="5" id="KW-1185">Reference proteome</keyword>
<evidence type="ECO:0000259" key="3">
    <source>
        <dbReference type="Pfam" id="PF01106"/>
    </source>
</evidence>
<reference evidence="4" key="2">
    <citation type="submission" date="2020-06" db="EMBL/GenBank/DDBJ databases">
        <title>Helianthus annuus Genome sequencing and assembly Release 2.</title>
        <authorList>
            <person name="Gouzy J."/>
            <person name="Langlade N."/>
            <person name="Munos S."/>
        </authorList>
    </citation>
    <scope>NUCLEOTIDE SEQUENCE</scope>
    <source>
        <tissue evidence="4">Leaves</tissue>
    </source>
</reference>
<dbReference type="InterPro" id="IPR034904">
    <property type="entry name" value="FSCA_dom_sf"/>
</dbReference>
<dbReference type="PANTHER" id="PTHR11178:SF1">
    <property type="entry name" value="NFU1 IRON-SULFUR CLUSTER SCAFFOLD HOMOLOG, MITOCHONDRIAL"/>
    <property type="match status" value="1"/>
</dbReference>
<organism evidence="4 5">
    <name type="scientific">Helianthus annuus</name>
    <name type="common">Common sunflower</name>
    <dbReference type="NCBI Taxonomy" id="4232"/>
    <lineage>
        <taxon>Eukaryota</taxon>
        <taxon>Viridiplantae</taxon>
        <taxon>Streptophyta</taxon>
        <taxon>Embryophyta</taxon>
        <taxon>Tracheophyta</taxon>
        <taxon>Spermatophyta</taxon>
        <taxon>Magnoliopsida</taxon>
        <taxon>eudicotyledons</taxon>
        <taxon>Gunneridae</taxon>
        <taxon>Pentapetalae</taxon>
        <taxon>asterids</taxon>
        <taxon>campanulids</taxon>
        <taxon>Asterales</taxon>
        <taxon>Asteraceae</taxon>
        <taxon>Asteroideae</taxon>
        <taxon>Heliantheae alliance</taxon>
        <taxon>Heliantheae</taxon>
        <taxon>Helianthus</taxon>
    </lineage>
</organism>
<dbReference type="Gene3D" id="3.30.300.130">
    <property type="entry name" value="Fe-S cluster assembly (FSCA)"/>
    <property type="match status" value="1"/>
</dbReference>
<evidence type="ECO:0000313" key="4">
    <source>
        <dbReference type="EMBL" id="KAF5797782.1"/>
    </source>
</evidence>
<dbReference type="GO" id="GO:0005506">
    <property type="term" value="F:iron ion binding"/>
    <property type="evidence" value="ECO:0007669"/>
    <property type="project" value="InterPro"/>
</dbReference>
<evidence type="ECO:0000313" key="5">
    <source>
        <dbReference type="Proteomes" id="UP000215914"/>
    </source>
</evidence>
<accession>A0A9K3NEP8</accession>
<feature type="transmembrane region" description="Helical" evidence="2">
    <location>
        <begin position="17"/>
        <end position="40"/>
    </location>
</feature>
<dbReference type="PANTHER" id="PTHR11178">
    <property type="entry name" value="IRON-SULFUR CLUSTER SCAFFOLD PROTEIN NFU-RELATED"/>
    <property type="match status" value="1"/>
</dbReference>
<gene>
    <name evidence="4" type="ORF">HanXRQr2_Chr07g0284791</name>
</gene>
<dbReference type="SUPFAM" id="SSF117916">
    <property type="entry name" value="Fe-S cluster assembly (FSCA) domain-like"/>
    <property type="match status" value="1"/>
</dbReference>